<accession>A0ABY7DHM5</accession>
<evidence type="ECO:0000256" key="11">
    <source>
        <dbReference type="ARBA" id="ARBA00023004"/>
    </source>
</evidence>
<feature type="domain" description="Fe2OG dioxygenase" evidence="14">
    <location>
        <begin position="323"/>
        <end position="430"/>
    </location>
</feature>
<feature type="repeat" description="TPR" evidence="13">
    <location>
        <begin position="123"/>
        <end position="156"/>
    </location>
</feature>
<keyword evidence="6" id="KW-0479">Metal-binding</keyword>
<evidence type="ECO:0000256" key="5">
    <source>
        <dbReference type="ARBA" id="ARBA00012269"/>
    </source>
</evidence>
<dbReference type="Proteomes" id="UP001164746">
    <property type="component" value="Chromosome 2"/>
</dbReference>
<dbReference type="EMBL" id="CP111013">
    <property type="protein sequence ID" value="WAQ96428.1"/>
    <property type="molecule type" value="Genomic_DNA"/>
</dbReference>
<keyword evidence="7" id="KW-0256">Endoplasmic reticulum</keyword>
<dbReference type="InterPro" id="IPR013547">
    <property type="entry name" value="P4H_N"/>
</dbReference>
<reference evidence="15" key="1">
    <citation type="submission" date="2022-11" db="EMBL/GenBank/DDBJ databases">
        <title>Centuries of genome instability and evolution in soft-shell clam transmissible cancer (bioRxiv).</title>
        <authorList>
            <person name="Hart S.F.M."/>
            <person name="Yonemitsu M.A."/>
            <person name="Giersch R.M."/>
            <person name="Beal B.F."/>
            <person name="Arriagada G."/>
            <person name="Davis B.W."/>
            <person name="Ostrander E.A."/>
            <person name="Goff S.P."/>
            <person name="Metzger M.J."/>
        </authorList>
    </citation>
    <scope>NUCLEOTIDE SEQUENCE</scope>
    <source>
        <strain evidence="15">MELC-2E11</strain>
        <tissue evidence="15">Siphon/mantle</tissue>
    </source>
</reference>
<evidence type="ECO:0000256" key="3">
    <source>
        <dbReference type="ARBA" id="ARBA00004319"/>
    </source>
</evidence>
<evidence type="ECO:0000256" key="10">
    <source>
        <dbReference type="ARBA" id="ARBA00023002"/>
    </source>
</evidence>
<keyword evidence="9" id="KW-0223">Dioxygenase</keyword>
<evidence type="ECO:0000313" key="16">
    <source>
        <dbReference type="Proteomes" id="UP001164746"/>
    </source>
</evidence>
<dbReference type="InterPro" id="IPR059068">
    <property type="entry name" value="TPR_P4H"/>
</dbReference>
<keyword evidence="11" id="KW-0408">Iron</keyword>
<dbReference type="Gene3D" id="1.25.40.10">
    <property type="entry name" value="Tetratricopeptide repeat domain"/>
    <property type="match status" value="1"/>
</dbReference>
<dbReference type="PROSITE" id="PS51471">
    <property type="entry name" value="FE2OG_OXY"/>
    <property type="match status" value="1"/>
</dbReference>
<evidence type="ECO:0000256" key="4">
    <source>
        <dbReference type="ARBA" id="ARBA00006511"/>
    </source>
</evidence>
<evidence type="ECO:0000313" key="15">
    <source>
        <dbReference type="EMBL" id="WAQ96428.1"/>
    </source>
</evidence>
<dbReference type="InterPro" id="IPR045054">
    <property type="entry name" value="P4HA-like"/>
</dbReference>
<evidence type="ECO:0000256" key="13">
    <source>
        <dbReference type="PROSITE-ProRule" id="PRU00339"/>
    </source>
</evidence>
<evidence type="ECO:0000256" key="2">
    <source>
        <dbReference type="ARBA" id="ARBA00002035"/>
    </source>
</evidence>
<dbReference type="InterPro" id="IPR019734">
    <property type="entry name" value="TPR_rpt"/>
</dbReference>
<sequence length="445" mass="51544">MQKGTSHRRSENMWQPKKYAWRNLQKLADKVDELRQQLPTYEDLSGSVSALLRLQDVYKLDTTELAHGSVGGVPSSQLSAWDCFELGRLSYNEEDFYHTIMWMEEALEKVRHGDPEWYEDNMASIIDYLAFAQYKQGNVRRALQLTNEMLELAPDHERARSNKLYYERVLHDDTDSKKRGEDGEITNKRQLDEYRSGEEYMTYEALCRGENLKKYKHKDRLFCRYRTNDHPLLFLSPAKEEVLYFNPYIAMFHDVISDKEIKMLKTLATPKLGRATVHNPKTGKLETAAYRVSKSCWLSEYDSPDIGMINAKIAAMTGLNMETAEELQIANYGIGGQYEPHYDFARKEENAFKDLGTGNRIATLMYYISDVQAGGATVFPYLGLKVFPKKAAALFWYNLYKNGEGIYDTRHAACPVLVGSKWVSNKWIHERGQEFHRPCGLFEEE</sequence>
<keyword evidence="12" id="KW-0325">Glycoprotein</keyword>
<keyword evidence="10" id="KW-0560">Oxidoreductase</keyword>
<comment type="subcellular location">
    <subcellularLocation>
        <location evidence="3">Endoplasmic reticulum lumen</location>
    </subcellularLocation>
</comment>
<dbReference type="Pfam" id="PF23558">
    <property type="entry name" value="TPR_P4H"/>
    <property type="match status" value="1"/>
</dbReference>
<evidence type="ECO:0000256" key="6">
    <source>
        <dbReference type="ARBA" id="ARBA00022723"/>
    </source>
</evidence>
<dbReference type="PROSITE" id="PS50005">
    <property type="entry name" value="TPR"/>
    <property type="match status" value="1"/>
</dbReference>
<dbReference type="InterPro" id="IPR011990">
    <property type="entry name" value="TPR-like_helical_dom_sf"/>
</dbReference>
<dbReference type="PANTHER" id="PTHR10869:SF216">
    <property type="entry name" value="PROCOLLAGEN-PROLINE 4-DIOXYGENASE"/>
    <property type="match status" value="1"/>
</dbReference>
<evidence type="ECO:0000256" key="1">
    <source>
        <dbReference type="ARBA" id="ARBA00001961"/>
    </source>
</evidence>
<keyword evidence="13" id="KW-0802">TPR repeat</keyword>
<dbReference type="InterPro" id="IPR005123">
    <property type="entry name" value="Oxoglu/Fe-dep_dioxygenase_dom"/>
</dbReference>
<dbReference type="Pfam" id="PF08336">
    <property type="entry name" value="P4Ha_N"/>
    <property type="match status" value="1"/>
</dbReference>
<proteinExistence type="inferred from homology"/>
<dbReference type="InterPro" id="IPR044862">
    <property type="entry name" value="Pro_4_hyd_alph_FE2OG_OXY"/>
</dbReference>
<protein>
    <recommendedName>
        <fullName evidence="5">procollagen-proline 4-dioxygenase</fullName>
        <ecNumber evidence="5">1.14.11.2</ecNumber>
    </recommendedName>
</protein>
<dbReference type="Pfam" id="PF13640">
    <property type="entry name" value="2OG-FeII_Oxy_3"/>
    <property type="match status" value="1"/>
</dbReference>
<organism evidence="15 16">
    <name type="scientific">Mya arenaria</name>
    <name type="common">Soft-shell clam</name>
    <dbReference type="NCBI Taxonomy" id="6604"/>
    <lineage>
        <taxon>Eukaryota</taxon>
        <taxon>Metazoa</taxon>
        <taxon>Spiralia</taxon>
        <taxon>Lophotrochozoa</taxon>
        <taxon>Mollusca</taxon>
        <taxon>Bivalvia</taxon>
        <taxon>Autobranchia</taxon>
        <taxon>Heteroconchia</taxon>
        <taxon>Euheterodonta</taxon>
        <taxon>Imparidentia</taxon>
        <taxon>Neoheterodontei</taxon>
        <taxon>Myida</taxon>
        <taxon>Myoidea</taxon>
        <taxon>Myidae</taxon>
        <taxon>Mya</taxon>
    </lineage>
</organism>
<dbReference type="EC" id="1.14.11.2" evidence="5"/>
<keyword evidence="16" id="KW-1185">Reference proteome</keyword>
<dbReference type="SUPFAM" id="SSF48452">
    <property type="entry name" value="TPR-like"/>
    <property type="match status" value="1"/>
</dbReference>
<evidence type="ECO:0000256" key="8">
    <source>
        <dbReference type="ARBA" id="ARBA00022896"/>
    </source>
</evidence>
<comment type="function">
    <text evidence="2">Catalyzes the post-translational formation of 4-hydroxyproline in -Xaa-Pro-Gly- sequences in collagens and other proteins.</text>
</comment>
<keyword evidence="8" id="KW-0847">Vitamin C</keyword>
<dbReference type="InterPro" id="IPR006620">
    <property type="entry name" value="Pro_4_hyd_alph"/>
</dbReference>
<dbReference type="Gene3D" id="2.60.120.620">
    <property type="entry name" value="q2cbj1_9rhob like domain"/>
    <property type="match status" value="1"/>
</dbReference>
<evidence type="ECO:0000256" key="7">
    <source>
        <dbReference type="ARBA" id="ARBA00022824"/>
    </source>
</evidence>
<name>A0ABY7DHM5_MYAAR</name>
<comment type="similarity">
    <text evidence="4">Belongs to the P4HA family.</text>
</comment>
<evidence type="ECO:0000256" key="9">
    <source>
        <dbReference type="ARBA" id="ARBA00022964"/>
    </source>
</evidence>
<comment type="cofactor">
    <cofactor evidence="1">
        <name>L-ascorbate</name>
        <dbReference type="ChEBI" id="CHEBI:38290"/>
    </cofactor>
</comment>
<gene>
    <name evidence="15" type="ORF">MAR_029118</name>
</gene>
<dbReference type="SMART" id="SM00702">
    <property type="entry name" value="P4Hc"/>
    <property type="match status" value="1"/>
</dbReference>
<dbReference type="PANTHER" id="PTHR10869">
    <property type="entry name" value="PROLYL 4-HYDROXYLASE ALPHA SUBUNIT"/>
    <property type="match status" value="1"/>
</dbReference>
<evidence type="ECO:0000256" key="12">
    <source>
        <dbReference type="ARBA" id="ARBA00023180"/>
    </source>
</evidence>
<evidence type="ECO:0000259" key="14">
    <source>
        <dbReference type="PROSITE" id="PS51471"/>
    </source>
</evidence>